<evidence type="ECO:0000256" key="6">
    <source>
        <dbReference type="SAM" id="Phobius"/>
    </source>
</evidence>
<dbReference type="PANTHER" id="PTHR23508:SF10">
    <property type="entry name" value="CARBOXYLIC ACID TRANSPORTER PROTEIN HOMOLOG"/>
    <property type="match status" value="1"/>
</dbReference>
<dbReference type="AlphaFoldDB" id="A0A660EBD5"/>
<keyword evidence="2" id="KW-0813">Transport</keyword>
<evidence type="ECO:0000313" key="9">
    <source>
        <dbReference type="Proteomes" id="UP000289996"/>
    </source>
</evidence>
<feature type="transmembrane region" description="Helical" evidence="6">
    <location>
        <begin position="299"/>
        <end position="320"/>
    </location>
</feature>
<feature type="transmembrane region" description="Helical" evidence="6">
    <location>
        <begin position="99"/>
        <end position="121"/>
    </location>
</feature>
<dbReference type="Gene3D" id="1.20.1250.20">
    <property type="entry name" value="MFS general substrate transporter like domains"/>
    <property type="match status" value="2"/>
</dbReference>
<sequence length="389" mass="42730">MEVKGHKLLLLIGTAWLFDALDVALLSFIMPAIKTSWHLSANQLGLVGSITSLGMFVGAIVFGHLADQIGRKPIMLVTLLLFSIGNLLLALAPNVMWFIIIRFVTGLGLGGELPVATTIIADHFKGSQRSRMLVLVDSFWAFGWILAAVLAFSVMTRIGWRWTVLLTALMGVYTILMRRHLPETHTAAASKYDFKAAWRQVWSLPYWRTTLGLGVLWFVIMLVYYGMFLWLPTVLMNRGFPVVKGYGYTVLMSIAQLPGYYLAAWLVGRWSRKRVLMGYLVGTLISAVAFGLANSNAVILISGAWLSFFTLGAWGIMIAFTPGHYPLAIRGMGIGVTQSMGRLGAIGGPYLVGYLLGSGWKIPMIFSIFAGALILGIVVLAWGMTDQDN</sequence>
<dbReference type="GO" id="GO:0005886">
    <property type="term" value="C:plasma membrane"/>
    <property type="evidence" value="ECO:0007669"/>
    <property type="project" value="UniProtKB-SubCell"/>
</dbReference>
<evidence type="ECO:0000256" key="4">
    <source>
        <dbReference type="ARBA" id="ARBA00022989"/>
    </source>
</evidence>
<name>A0A660EBD5_9LACO</name>
<dbReference type="OrthoDB" id="9787026at2"/>
<dbReference type="CDD" id="cd17316">
    <property type="entry name" value="MFS_SV2_like"/>
    <property type="match status" value="1"/>
</dbReference>
<dbReference type="Pfam" id="PF07690">
    <property type="entry name" value="MFS_1"/>
    <property type="match status" value="1"/>
</dbReference>
<feature type="domain" description="Major facilitator superfamily (MFS) profile" evidence="7">
    <location>
        <begin position="8"/>
        <end position="388"/>
    </location>
</feature>
<organism evidence="8 9">
    <name type="scientific">Lactiplantibacillus mudanjiangensis</name>
    <dbReference type="NCBI Taxonomy" id="1296538"/>
    <lineage>
        <taxon>Bacteria</taxon>
        <taxon>Bacillati</taxon>
        <taxon>Bacillota</taxon>
        <taxon>Bacilli</taxon>
        <taxon>Lactobacillales</taxon>
        <taxon>Lactobacillaceae</taxon>
        <taxon>Lactiplantibacillus</taxon>
    </lineage>
</organism>
<reference evidence="8 9" key="1">
    <citation type="submission" date="2018-11" db="EMBL/GenBank/DDBJ databases">
        <authorList>
            <person name="Wuyts S."/>
        </authorList>
    </citation>
    <scope>NUCLEOTIDE SEQUENCE [LARGE SCALE GENOMIC DNA]</scope>
    <source>
        <strain evidence="8">Lactobacillus mudanjiangensis AMBF249</strain>
    </source>
</reference>
<comment type="subcellular location">
    <subcellularLocation>
        <location evidence="1">Cell membrane</location>
        <topology evidence="1">Multi-pass membrane protein</topology>
    </subcellularLocation>
</comment>
<dbReference type="InterPro" id="IPR011701">
    <property type="entry name" value="MFS"/>
</dbReference>
<dbReference type="SUPFAM" id="SSF103473">
    <property type="entry name" value="MFS general substrate transporter"/>
    <property type="match status" value="1"/>
</dbReference>
<dbReference type="PROSITE" id="PS50850">
    <property type="entry name" value="MFS"/>
    <property type="match status" value="1"/>
</dbReference>
<keyword evidence="5 6" id="KW-0472">Membrane</keyword>
<feature type="transmembrane region" description="Helical" evidence="6">
    <location>
        <begin position="44"/>
        <end position="62"/>
    </location>
</feature>
<dbReference type="InterPro" id="IPR036259">
    <property type="entry name" value="MFS_trans_sf"/>
</dbReference>
<protein>
    <submittedName>
        <fullName evidence="8">MFS transporter [Lactobacillus pentosus]</fullName>
    </submittedName>
</protein>
<evidence type="ECO:0000256" key="3">
    <source>
        <dbReference type="ARBA" id="ARBA00022692"/>
    </source>
</evidence>
<feature type="transmembrane region" description="Helical" evidence="6">
    <location>
        <begin position="275"/>
        <end position="293"/>
    </location>
</feature>
<accession>A0A660EBD5</accession>
<feature type="transmembrane region" description="Helical" evidence="6">
    <location>
        <begin position="133"/>
        <end position="152"/>
    </location>
</feature>
<dbReference type="GO" id="GO:0046943">
    <property type="term" value="F:carboxylic acid transmembrane transporter activity"/>
    <property type="evidence" value="ECO:0007669"/>
    <property type="project" value="TreeGrafter"/>
</dbReference>
<keyword evidence="9" id="KW-1185">Reference proteome</keyword>
<evidence type="ECO:0000259" key="7">
    <source>
        <dbReference type="PROSITE" id="PS50850"/>
    </source>
</evidence>
<dbReference type="EMBL" id="UYIG01000163">
    <property type="protein sequence ID" value="VDG29856.1"/>
    <property type="molecule type" value="Genomic_DNA"/>
</dbReference>
<feature type="transmembrane region" description="Helical" evidence="6">
    <location>
        <begin position="362"/>
        <end position="383"/>
    </location>
</feature>
<proteinExistence type="predicted"/>
<feature type="transmembrane region" description="Helical" evidence="6">
    <location>
        <begin position="246"/>
        <end position="268"/>
    </location>
</feature>
<dbReference type="RefSeq" id="WP_130845587.1">
    <property type="nucleotide sequence ID" value="NZ_BJDY01000005.1"/>
</dbReference>
<evidence type="ECO:0000256" key="2">
    <source>
        <dbReference type="ARBA" id="ARBA00022448"/>
    </source>
</evidence>
<evidence type="ECO:0000256" key="1">
    <source>
        <dbReference type="ARBA" id="ARBA00004651"/>
    </source>
</evidence>
<feature type="transmembrane region" description="Helical" evidence="6">
    <location>
        <begin position="74"/>
        <end position="93"/>
    </location>
</feature>
<dbReference type="InterPro" id="IPR020846">
    <property type="entry name" value="MFS_dom"/>
</dbReference>
<evidence type="ECO:0000256" key="5">
    <source>
        <dbReference type="ARBA" id="ARBA00023136"/>
    </source>
</evidence>
<keyword evidence="4 6" id="KW-1133">Transmembrane helix</keyword>
<dbReference type="PANTHER" id="PTHR23508">
    <property type="entry name" value="CARBOXYLIC ACID TRANSPORTER PROTEIN HOMOLOG"/>
    <property type="match status" value="1"/>
</dbReference>
<feature type="transmembrane region" description="Helical" evidence="6">
    <location>
        <begin position="340"/>
        <end position="356"/>
    </location>
</feature>
<gene>
    <name evidence="8" type="ORF">MUDAN_MDHGFNIF_01385</name>
</gene>
<evidence type="ECO:0000313" key="8">
    <source>
        <dbReference type="EMBL" id="VDG29856.1"/>
    </source>
</evidence>
<keyword evidence="3 6" id="KW-0812">Transmembrane</keyword>
<dbReference type="Proteomes" id="UP000289996">
    <property type="component" value="Unassembled WGS sequence"/>
</dbReference>
<feature type="transmembrane region" description="Helical" evidence="6">
    <location>
        <begin position="205"/>
        <end position="226"/>
    </location>
</feature>
<feature type="transmembrane region" description="Helical" evidence="6">
    <location>
        <begin position="158"/>
        <end position="176"/>
    </location>
</feature>